<evidence type="ECO:0000313" key="7">
    <source>
        <dbReference type="Proteomes" id="UP000008744"/>
    </source>
</evidence>
<evidence type="ECO:0000259" key="5">
    <source>
        <dbReference type="PROSITE" id="PS50279"/>
    </source>
</evidence>
<dbReference type="HOGENOM" id="CLU_164133_0_2_1"/>
<dbReference type="InterPro" id="IPR002223">
    <property type="entry name" value="Kunitz_BPTI"/>
</dbReference>
<dbReference type="OMA" id="ICKRACI"/>
<dbReference type="InterPro" id="IPR050098">
    <property type="entry name" value="TFPI/VKTCI-like"/>
</dbReference>
<proteinExistence type="predicted"/>
<dbReference type="PRINTS" id="PR00759">
    <property type="entry name" value="BASICPTASE"/>
</dbReference>
<protein>
    <submittedName>
        <fullName evidence="6">GL19461</fullName>
    </submittedName>
</protein>
<dbReference type="InterPro" id="IPR020901">
    <property type="entry name" value="Prtase_inh_Kunz-CS"/>
</dbReference>
<keyword evidence="7" id="KW-1185">Reference proteome</keyword>
<evidence type="ECO:0000313" key="6">
    <source>
        <dbReference type="EMBL" id="EDW28966.1"/>
    </source>
</evidence>
<dbReference type="EMBL" id="CH479180">
    <property type="protein sequence ID" value="EDW28966.1"/>
    <property type="molecule type" value="Genomic_DNA"/>
</dbReference>
<dbReference type="STRING" id="7234.B4G9D6"/>
<evidence type="ECO:0000256" key="3">
    <source>
        <dbReference type="ARBA" id="ARBA00023157"/>
    </source>
</evidence>
<dbReference type="GO" id="GO:0004867">
    <property type="term" value="F:serine-type endopeptidase inhibitor activity"/>
    <property type="evidence" value="ECO:0007669"/>
    <property type="project" value="UniProtKB-KW"/>
</dbReference>
<dbReference type="eggNOG" id="KOG4295">
    <property type="taxonomic scope" value="Eukaryota"/>
</dbReference>
<dbReference type="PhylomeDB" id="B4G9D6"/>
<keyword evidence="2" id="KW-0722">Serine protease inhibitor</keyword>
<dbReference type="Pfam" id="PF00014">
    <property type="entry name" value="Kunitz_BPTI"/>
    <property type="match status" value="1"/>
</dbReference>
<dbReference type="AlphaFoldDB" id="B4G9D6"/>
<dbReference type="GO" id="GO:0005615">
    <property type="term" value="C:extracellular space"/>
    <property type="evidence" value="ECO:0007669"/>
    <property type="project" value="TreeGrafter"/>
</dbReference>
<evidence type="ECO:0000256" key="2">
    <source>
        <dbReference type="ARBA" id="ARBA00022900"/>
    </source>
</evidence>
<dbReference type="MEROPS" id="I02.968"/>
<keyword evidence="3" id="KW-1015">Disulfide bond</keyword>
<dbReference type="KEGG" id="dpe:6589088"/>
<name>B4G9D6_DROPE</name>
<dbReference type="FunFam" id="4.10.410.10:FF:000004">
    <property type="entry name" value="Tissue factor pathway inhibitor"/>
    <property type="match status" value="1"/>
</dbReference>
<dbReference type="InterPro" id="IPR036880">
    <property type="entry name" value="Kunitz_BPTI_sf"/>
</dbReference>
<dbReference type="PROSITE" id="PS00280">
    <property type="entry name" value="BPTI_KUNITZ_1"/>
    <property type="match status" value="1"/>
</dbReference>
<feature type="signal peptide" evidence="4">
    <location>
        <begin position="1"/>
        <end position="19"/>
    </location>
</feature>
<organism evidence="7">
    <name type="scientific">Drosophila persimilis</name>
    <name type="common">Fruit fly</name>
    <dbReference type="NCBI Taxonomy" id="7234"/>
    <lineage>
        <taxon>Eukaryota</taxon>
        <taxon>Metazoa</taxon>
        <taxon>Ecdysozoa</taxon>
        <taxon>Arthropoda</taxon>
        <taxon>Hexapoda</taxon>
        <taxon>Insecta</taxon>
        <taxon>Pterygota</taxon>
        <taxon>Neoptera</taxon>
        <taxon>Endopterygota</taxon>
        <taxon>Diptera</taxon>
        <taxon>Brachycera</taxon>
        <taxon>Muscomorpha</taxon>
        <taxon>Ephydroidea</taxon>
        <taxon>Drosophilidae</taxon>
        <taxon>Drosophila</taxon>
        <taxon>Sophophora</taxon>
    </lineage>
</organism>
<dbReference type="PANTHER" id="PTHR10083:SF374">
    <property type="entry name" value="BPTI_KUNITZ INHIBITOR DOMAIN-CONTAINING PROTEIN"/>
    <property type="match status" value="1"/>
</dbReference>
<gene>
    <name evidence="6" type="primary">Dper\GL19461</name>
    <name evidence="6" type="ORF">Dper_GL19461</name>
</gene>
<dbReference type="OrthoDB" id="4473401at2759"/>
<keyword evidence="1" id="KW-0646">Protease inhibitor</keyword>
<dbReference type="Gene3D" id="4.10.410.10">
    <property type="entry name" value="Pancreatic trypsin inhibitor Kunitz domain"/>
    <property type="match status" value="1"/>
</dbReference>
<dbReference type="PANTHER" id="PTHR10083">
    <property type="entry name" value="KUNITZ-TYPE PROTEASE INHIBITOR-RELATED"/>
    <property type="match status" value="1"/>
</dbReference>
<dbReference type="Proteomes" id="UP000008744">
    <property type="component" value="Unassembled WGS sequence"/>
</dbReference>
<accession>B4G9D6</accession>
<dbReference type="PROSITE" id="PS50279">
    <property type="entry name" value="BPTI_KUNITZ_2"/>
    <property type="match status" value="1"/>
</dbReference>
<evidence type="ECO:0000256" key="4">
    <source>
        <dbReference type="SAM" id="SignalP"/>
    </source>
</evidence>
<dbReference type="SMR" id="B4G9D6"/>
<evidence type="ECO:0000256" key="1">
    <source>
        <dbReference type="ARBA" id="ARBA00022690"/>
    </source>
</evidence>
<dbReference type="SUPFAM" id="SSF57362">
    <property type="entry name" value="BPTI-like"/>
    <property type="match status" value="1"/>
</dbReference>
<keyword evidence="4" id="KW-0732">Signal</keyword>
<sequence>MKFLLILVVLAALTASSLAMKNDICALPHSQKGLCRALMRRWSYDAANRVCTRFIYGGCGGNDNRFESQRECEATCME</sequence>
<dbReference type="SMART" id="SM00131">
    <property type="entry name" value="KU"/>
    <property type="match status" value="1"/>
</dbReference>
<feature type="domain" description="BPTI/Kunitz inhibitor" evidence="5">
    <location>
        <begin position="25"/>
        <end position="76"/>
    </location>
</feature>
<reference evidence="6 7" key="1">
    <citation type="journal article" date="2007" name="Nature">
        <title>Evolution of genes and genomes on the Drosophila phylogeny.</title>
        <authorList>
            <consortium name="Drosophila 12 Genomes Consortium"/>
            <person name="Clark A.G."/>
            <person name="Eisen M.B."/>
            <person name="Smith D.R."/>
            <person name="Bergman C.M."/>
            <person name="Oliver B."/>
            <person name="Markow T.A."/>
            <person name="Kaufman T.C."/>
            <person name="Kellis M."/>
            <person name="Gelbart W."/>
            <person name="Iyer V.N."/>
            <person name="Pollard D.A."/>
            <person name="Sackton T.B."/>
            <person name="Larracuente A.M."/>
            <person name="Singh N.D."/>
            <person name="Abad J.P."/>
            <person name="Abt D.N."/>
            <person name="Adryan B."/>
            <person name="Aguade M."/>
            <person name="Akashi H."/>
            <person name="Anderson W.W."/>
            <person name="Aquadro C.F."/>
            <person name="Ardell D.H."/>
            <person name="Arguello R."/>
            <person name="Artieri C.G."/>
            <person name="Barbash D.A."/>
            <person name="Barker D."/>
            <person name="Barsanti P."/>
            <person name="Batterham P."/>
            <person name="Batzoglou S."/>
            <person name="Begun D."/>
            <person name="Bhutkar A."/>
            <person name="Blanco E."/>
            <person name="Bosak S.A."/>
            <person name="Bradley R.K."/>
            <person name="Brand A.D."/>
            <person name="Brent M.R."/>
            <person name="Brooks A.N."/>
            <person name="Brown R.H."/>
            <person name="Butlin R.K."/>
            <person name="Caggese C."/>
            <person name="Calvi B.R."/>
            <person name="Bernardo de Carvalho A."/>
            <person name="Caspi A."/>
            <person name="Castrezana S."/>
            <person name="Celniker S.E."/>
            <person name="Chang J.L."/>
            <person name="Chapple C."/>
            <person name="Chatterji S."/>
            <person name="Chinwalla A."/>
            <person name="Civetta A."/>
            <person name="Clifton S.W."/>
            <person name="Comeron J.M."/>
            <person name="Costello J.C."/>
            <person name="Coyne J.A."/>
            <person name="Daub J."/>
            <person name="David R.G."/>
            <person name="Delcher A.L."/>
            <person name="Delehaunty K."/>
            <person name="Do C.B."/>
            <person name="Ebling H."/>
            <person name="Edwards K."/>
            <person name="Eickbush T."/>
            <person name="Evans J.D."/>
            <person name="Filipski A."/>
            <person name="Findeiss S."/>
            <person name="Freyhult E."/>
            <person name="Fulton L."/>
            <person name="Fulton R."/>
            <person name="Garcia A.C."/>
            <person name="Gardiner A."/>
            <person name="Garfield D.A."/>
            <person name="Garvin B.E."/>
            <person name="Gibson G."/>
            <person name="Gilbert D."/>
            <person name="Gnerre S."/>
            <person name="Godfrey J."/>
            <person name="Good R."/>
            <person name="Gotea V."/>
            <person name="Gravely B."/>
            <person name="Greenberg A.J."/>
            <person name="Griffiths-Jones S."/>
            <person name="Gross S."/>
            <person name="Guigo R."/>
            <person name="Gustafson E.A."/>
            <person name="Haerty W."/>
            <person name="Hahn M.W."/>
            <person name="Halligan D.L."/>
            <person name="Halpern A.L."/>
            <person name="Halter G.M."/>
            <person name="Han M.V."/>
            <person name="Heger A."/>
            <person name="Hillier L."/>
            <person name="Hinrichs A.S."/>
            <person name="Holmes I."/>
            <person name="Hoskins R.A."/>
            <person name="Hubisz M.J."/>
            <person name="Hultmark D."/>
            <person name="Huntley M.A."/>
            <person name="Jaffe D.B."/>
            <person name="Jagadeeshan S."/>
            <person name="Jeck W.R."/>
            <person name="Johnson J."/>
            <person name="Jones C.D."/>
            <person name="Jordan W.C."/>
            <person name="Karpen G.H."/>
            <person name="Kataoka E."/>
            <person name="Keightley P.D."/>
            <person name="Kheradpour P."/>
            <person name="Kirkness E.F."/>
            <person name="Koerich L.B."/>
            <person name="Kristiansen K."/>
            <person name="Kudrna D."/>
            <person name="Kulathinal R.J."/>
            <person name="Kumar S."/>
            <person name="Kwok R."/>
            <person name="Lander E."/>
            <person name="Langley C.H."/>
            <person name="Lapoint R."/>
            <person name="Lazzaro B.P."/>
            <person name="Lee S.J."/>
            <person name="Levesque L."/>
            <person name="Li R."/>
            <person name="Lin C.F."/>
            <person name="Lin M.F."/>
            <person name="Lindblad-Toh K."/>
            <person name="Llopart A."/>
            <person name="Long M."/>
            <person name="Low L."/>
            <person name="Lozovsky E."/>
            <person name="Lu J."/>
            <person name="Luo M."/>
            <person name="Machado C.A."/>
            <person name="Makalowski W."/>
            <person name="Marzo M."/>
            <person name="Matsuda M."/>
            <person name="Matzkin L."/>
            <person name="McAllister B."/>
            <person name="McBride C.S."/>
            <person name="McKernan B."/>
            <person name="McKernan K."/>
            <person name="Mendez-Lago M."/>
            <person name="Minx P."/>
            <person name="Mollenhauer M.U."/>
            <person name="Montooth K."/>
            <person name="Mount S.M."/>
            <person name="Mu X."/>
            <person name="Myers E."/>
            <person name="Negre B."/>
            <person name="Newfeld S."/>
            <person name="Nielsen R."/>
            <person name="Noor M.A."/>
            <person name="O'Grady P."/>
            <person name="Pachter L."/>
            <person name="Papaceit M."/>
            <person name="Parisi M.J."/>
            <person name="Parisi M."/>
            <person name="Parts L."/>
            <person name="Pedersen J.S."/>
            <person name="Pesole G."/>
            <person name="Phillippy A.M."/>
            <person name="Ponting C.P."/>
            <person name="Pop M."/>
            <person name="Porcelli D."/>
            <person name="Powell J.R."/>
            <person name="Prohaska S."/>
            <person name="Pruitt K."/>
            <person name="Puig M."/>
            <person name="Quesneville H."/>
            <person name="Ram K.R."/>
            <person name="Rand D."/>
            <person name="Rasmussen M.D."/>
            <person name="Reed L.K."/>
            <person name="Reenan R."/>
            <person name="Reily A."/>
            <person name="Remington K.A."/>
            <person name="Rieger T.T."/>
            <person name="Ritchie M.G."/>
            <person name="Robin C."/>
            <person name="Rogers Y.H."/>
            <person name="Rohde C."/>
            <person name="Rozas J."/>
            <person name="Rubenfield M.J."/>
            <person name="Ruiz A."/>
            <person name="Russo S."/>
            <person name="Salzberg S.L."/>
            <person name="Sanchez-Gracia A."/>
            <person name="Saranga D.J."/>
            <person name="Sato H."/>
            <person name="Schaeffer S.W."/>
            <person name="Schatz M.C."/>
            <person name="Schlenke T."/>
            <person name="Schwartz R."/>
            <person name="Segarra C."/>
            <person name="Singh R.S."/>
            <person name="Sirot L."/>
            <person name="Sirota M."/>
            <person name="Sisneros N.B."/>
            <person name="Smith C.D."/>
            <person name="Smith T.F."/>
            <person name="Spieth J."/>
            <person name="Stage D.E."/>
            <person name="Stark A."/>
            <person name="Stephan W."/>
            <person name="Strausberg R.L."/>
            <person name="Strempel S."/>
            <person name="Sturgill D."/>
            <person name="Sutton G."/>
            <person name="Sutton G.G."/>
            <person name="Tao W."/>
            <person name="Teichmann S."/>
            <person name="Tobari Y.N."/>
            <person name="Tomimura Y."/>
            <person name="Tsolas J.M."/>
            <person name="Valente V.L."/>
            <person name="Venter E."/>
            <person name="Venter J.C."/>
            <person name="Vicario S."/>
            <person name="Vieira F.G."/>
            <person name="Vilella A.J."/>
            <person name="Villasante A."/>
            <person name="Walenz B."/>
            <person name="Wang J."/>
            <person name="Wasserman M."/>
            <person name="Watts T."/>
            <person name="Wilson D."/>
            <person name="Wilson R.K."/>
            <person name="Wing R.A."/>
            <person name="Wolfner M.F."/>
            <person name="Wong A."/>
            <person name="Wong G.K."/>
            <person name="Wu C.I."/>
            <person name="Wu G."/>
            <person name="Yamamoto D."/>
            <person name="Yang H.P."/>
            <person name="Yang S.P."/>
            <person name="Yorke J.A."/>
            <person name="Yoshida K."/>
            <person name="Zdobnov E."/>
            <person name="Zhang P."/>
            <person name="Zhang Y."/>
            <person name="Zimin A.V."/>
            <person name="Baldwin J."/>
            <person name="Abdouelleil A."/>
            <person name="Abdulkadir J."/>
            <person name="Abebe A."/>
            <person name="Abera B."/>
            <person name="Abreu J."/>
            <person name="Acer S.C."/>
            <person name="Aftuck L."/>
            <person name="Alexander A."/>
            <person name="An P."/>
            <person name="Anderson E."/>
            <person name="Anderson S."/>
            <person name="Arachi H."/>
            <person name="Azer M."/>
            <person name="Bachantsang P."/>
            <person name="Barry A."/>
            <person name="Bayul T."/>
            <person name="Berlin A."/>
            <person name="Bessette D."/>
            <person name="Bloom T."/>
            <person name="Blye J."/>
            <person name="Boguslavskiy L."/>
            <person name="Bonnet C."/>
            <person name="Boukhgalter B."/>
            <person name="Bourzgui I."/>
            <person name="Brown A."/>
            <person name="Cahill P."/>
            <person name="Channer S."/>
            <person name="Cheshatsang Y."/>
            <person name="Chuda L."/>
            <person name="Citroen M."/>
            <person name="Collymore A."/>
            <person name="Cooke P."/>
            <person name="Costello M."/>
            <person name="D'Aco K."/>
            <person name="Daza R."/>
            <person name="De Haan G."/>
            <person name="DeGray S."/>
            <person name="DeMaso C."/>
            <person name="Dhargay N."/>
            <person name="Dooley K."/>
            <person name="Dooley E."/>
            <person name="Doricent M."/>
            <person name="Dorje P."/>
            <person name="Dorjee K."/>
            <person name="Dupes A."/>
            <person name="Elong R."/>
            <person name="Falk J."/>
            <person name="Farina A."/>
            <person name="Faro S."/>
            <person name="Ferguson D."/>
            <person name="Fisher S."/>
            <person name="Foley C.D."/>
            <person name="Franke A."/>
            <person name="Friedrich D."/>
            <person name="Gadbois L."/>
            <person name="Gearin G."/>
            <person name="Gearin C.R."/>
            <person name="Giannoukos G."/>
            <person name="Goode T."/>
            <person name="Graham J."/>
            <person name="Grandbois E."/>
            <person name="Grewal S."/>
            <person name="Gyaltsen K."/>
            <person name="Hafez N."/>
            <person name="Hagos B."/>
            <person name="Hall J."/>
            <person name="Henson C."/>
            <person name="Hollinger A."/>
            <person name="Honan T."/>
            <person name="Huard M.D."/>
            <person name="Hughes L."/>
            <person name="Hurhula B."/>
            <person name="Husby M.E."/>
            <person name="Kamat A."/>
            <person name="Kanga B."/>
            <person name="Kashin S."/>
            <person name="Khazanovich D."/>
            <person name="Kisner P."/>
            <person name="Lance K."/>
            <person name="Lara M."/>
            <person name="Lee W."/>
            <person name="Lennon N."/>
            <person name="Letendre F."/>
            <person name="LeVine R."/>
            <person name="Lipovsky A."/>
            <person name="Liu X."/>
            <person name="Liu J."/>
            <person name="Liu S."/>
            <person name="Lokyitsang T."/>
            <person name="Lokyitsang Y."/>
            <person name="Lubonja R."/>
            <person name="Lui A."/>
            <person name="MacDonald P."/>
            <person name="Magnisalis V."/>
            <person name="Maru K."/>
            <person name="Matthews C."/>
            <person name="McCusker W."/>
            <person name="McDonough S."/>
            <person name="Mehta T."/>
            <person name="Meldrim J."/>
            <person name="Meneus L."/>
            <person name="Mihai O."/>
            <person name="Mihalev A."/>
            <person name="Mihova T."/>
            <person name="Mittelman R."/>
            <person name="Mlenga V."/>
            <person name="Montmayeur A."/>
            <person name="Mulrain L."/>
            <person name="Navidi A."/>
            <person name="Naylor J."/>
            <person name="Negash T."/>
            <person name="Nguyen T."/>
            <person name="Nguyen N."/>
            <person name="Nicol R."/>
            <person name="Norbu C."/>
            <person name="Norbu N."/>
            <person name="Novod N."/>
            <person name="O'Neill B."/>
            <person name="Osman S."/>
            <person name="Markiewicz E."/>
            <person name="Oyono O.L."/>
            <person name="Patti C."/>
            <person name="Phunkhang P."/>
            <person name="Pierre F."/>
            <person name="Priest M."/>
            <person name="Raghuraman S."/>
            <person name="Rege F."/>
            <person name="Reyes R."/>
            <person name="Rise C."/>
            <person name="Rogov P."/>
            <person name="Ross K."/>
            <person name="Ryan E."/>
            <person name="Settipalli S."/>
            <person name="Shea T."/>
            <person name="Sherpa N."/>
            <person name="Shi L."/>
            <person name="Shih D."/>
            <person name="Sparrow T."/>
            <person name="Spaulding J."/>
            <person name="Stalker J."/>
            <person name="Stange-Thomann N."/>
            <person name="Stavropoulos S."/>
            <person name="Stone C."/>
            <person name="Strader C."/>
            <person name="Tesfaye S."/>
            <person name="Thomson T."/>
            <person name="Thoulutsang Y."/>
            <person name="Thoulutsang D."/>
            <person name="Topham K."/>
            <person name="Topping I."/>
            <person name="Tsamla T."/>
            <person name="Vassiliev H."/>
            <person name="Vo A."/>
            <person name="Wangchuk T."/>
            <person name="Wangdi T."/>
            <person name="Weiand M."/>
            <person name="Wilkinson J."/>
            <person name="Wilson A."/>
            <person name="Yadav S."/>
            <person name="Young G."/>
            <person name="Yu Q."/>
            <person name="Zembek L."/>
            <person name="Zhong D."/>
            <person name="Zimmer A."/>
            <person name="Zwirko Z."/>
            <person name="Jaffe D.B."/>
            <person name="Alvarez P."/>
            <person name="Brockman W."/>
            <person name="Butler J."/>
            <person name="Chin C."/>
            <person name="Gnerre S."/>
            <person name="Grabherr M."/>
            <person name="Kleber M."/>
            <person name="Mauceli E."/>
            <person name="MacCallum I."/>
        </authorList>
    </citation>
    <scope>NUCLEOTIDE SEQUENCE [LARGE SCALE GENOMIC DNA]</scope>
    <source>
        <strain evidence="7">MSH-3 / Tucson 14011-0111.49</strain>
    </source>
</reference>
<feature type="chain" id="PRO_5002806474" evidence="4">
    <location>
        <begin position="20"/>
        <end position="78"/>
    </location>
</feature>